<dbReference type="SMART" id="SM00326">
    <property type="entry name" value="SH3"/>
    <property type="match status" value="2"/>
</dbReference>
<dbReference type="Proteomes" id="UP001292094">
    <property type="component" value="Unassembled WGS sequence"/>
</dbReference>
<evidence type="ECO:0000256" key="2">
    <source>
        <dbReference type="PROSITE-ProRule" id="PRU00192"/>
    </source>
</evidence>
<dbReference type="PRINTS" id="PR00452">
    <property type="entry name" value="SH3DOMAIN"/>
</dbReference>
<feature type="region of interest" description="Disordered" evidence="3">
    <location>
        <begin position="83"/>
        <end position="112"/>
    </location>
</feature>
<dbReference type="InterPro" id="IPR036028">
    <property type="entry name" value="SH3-like_dom_sf"/>
</dbReference>
<evidence type="ECO:0000313" key="6">
    <source>
        <dbReference type="Proteomes" id="UP001292094"/>
    </source>
</evidence>
<dbReference type="PRINTS" id="PR00499">
    <property type="entry name" value="P67PHOX"/>
</dbReference>
<dbReference type="FunFam" id="2.30.30.40:FF:000072">
    <property type="entry name" value="Unconventional Myosin IB"/>
    <property type="match status" value="1"/>
</dbReference>
<dbReference type="Pfam" id="PF00018">
    <property type="entry name" value="SH3_1"/>
    <property type="match status" value="1"/>
</dbReference>
<keyword evidence="1 2" id="KW-0728">SH3 domain</keyword>
<name>A0AAE1Q382_9EUCA</name>
<evidence type="ECO:0000256" key="3">
    <source>
        <dbReference type="SAM" id="MobiDB-lite"/>
    </source>
</evidence>
<feature type="domain" description="SH3" evidence="4">
    <location>
        <begin position="13"/>
        <end position="77"/>
    </location>
</feature>
<evidence type="ECO:0000313" key="5">
    <source>
        <dbReference type="EMBL" id="KAK4319108.1"/>
    </source>
</evidence>
<dbReference type="CDD" id="cd11839">
    <property type="entry name" value="SH3_Intersectin_4"/>
    <property type="match status" value="1"/>
</dbReference>
<dbReference type="PANTHER" id="PTHR14167:SF116">
    <property type="entry name" value="CAP, ISOFORM AC"/>
    <property type="match status" value="1"/>
</dbReference>
<gene>
    <name evidence="5" type="ORF">Pmani_009941</name>
</gene>
<dbReference type="SUPFAM" id="SSF50044">
    <property type="entry name" value="SH3-domain"/>
    <property type="match status" value="2"/>
</dbReference>
<dbReference type="EMBL" id="JAWZYT010000782">
    <property type="protein sequence ID" value="KAK4319108.1"/>
    <property type="molecule type" value="Genomic_DNA"/>
</dbReference>
<keyword evidence="6" id="KW-1185">Reference proteome</keyword>
<dbReference type="GO" id="GO:0016192">
    <property type="term" value="P:vesicle-mediated transport"/>
    <property type="evidence" value="ECO:0007669"/>
    <property type="project" value="UniProtKB-ARBA"/>
</dbReference>
<dbReference type="Gene3D" id="2.30.30.40">
    <property type="entry name" value="SH3 Domains"/>
    <property type="match status" value="2"/>
</dbReference>
<dbReference type="PROSITE" id="PS50002">
    <property type="entry name" value="SH3"/>
    <property type="match status" value="2"/>
</dbReference>
<feature type="compositionally biased region" description="Low complexity" evidence="3">
    <location>
        <begin position="96"/>
        <end position="106"/>
    </location>
</feature>
<dbReference type="AlphaFoldDB" id="A0AAE1Q382"/>
<evidence type="ECO:0000256" key="1">
    <source>
        <dbReference type="ARBA" id="ARBA00022443"/>
    </source>
</evidence>
<dbReference type="Pfam" id="PF14604">
    <property type="entry name" value="SH3_9"/>
    <property type="match status" value="1"/>
</dbReference>
<sequence>MLRWWSLQGSKGKKPEIASVLAPYDATSNNQLSLQRGQLVMIRKKTASGWWEGELQAKGKKRQIGWFPATYVKVLGGSSRSTPVSMELTGRDDAPPDFATTPTSAPSAPPSITQVTITPPTDEPMEGPNDASNGFAEQVEALYPYTAMNEDELTFEAGAIISVIDKEDAAWWKGTLEGAIGVFPSNYVQPYSAGRDTPEEDDLCCEYPVEFIL</sequence>
<protein>
    <recommendedName>
        <fullName evidence="4">SH3 domain-containing protein</fullName>
    </recommendedName>
</protein>
<feature type="domain" description="SH3" evidence="4">
    <location>
        <begin position="134"/>
        <end position="193"/>
    </location>
</feature>
<dbReference type="InterPro" id="IPR001452">
    <property type="entry name" value="SH3_domain"/>
</dbReference>
<dbReference type="PANTHER" id="PTHR14167">
    <property type="entry name" value="SH3 DOMAIN-CONTAINING"/>
    <property type="match status" value="1"/>
</dbReference>
<reference evidence="5" key="1">
    <citation type="submission" date="2023-11" db="EMBL/GenBank/DDBJ databases">
        <title>Genome assemblies of two species of porcelain crab, Petrolisthes cinctipes and Petrolisthes manimaculis (Anomura: Porcellanidae).</title>
        <authorList>
            <person name="Angst P."/>
        </authorList>
    </citation>
    <scope>NUCLEOTIDE SEQUENCE</scope>
    <source>
        <strain evidence="5">PB745_02</strain>
        <tissue evidence="5">Gill</tissue>
    </source>
</reference>
<proteinExistence type="predicted"/>
<organism evidence="5 6">
    <name type="scientific">Petrolisthes manimaculis</name>
    <dbReference type="NCBI Taxonomy" id="1843537"/>
    <lineage>
        <taxon>Eukaryota</taxon>
        <taxon>Metazoa</taxon>
        <taxon>Ecdysozoa</taxon>
        <taxon>Arthropoda</taxon>
        <taxon>Crustacea</taxon>
        <taxon>Multicrustacea</taxon>
        <taxon>Malacostraca</taxon>
        <taxon>Eumalacostraca</taxon>
        <taxon>Eucarida</taxon>
        <taxon>Decapoda</taxon>
        <taxon>Pleocyemata</taxon>
        <taxon>Anomura</taxon>
        <taxon>Galatheoidea</taxon>
        <taxon>Porcellanidae</taxon>
        <taxon>Petrolisthes</taxon>
    </lineage>
</organism>
<evidence type="ECO:0000259" key="4">
    <source>
        <dbReference type="PROSITE" id="PS50002"/>
    </source>
</evidence>
<comment type="caution">
    <text evidence="5">The sequence shown here is derived from an EMBL/GenBank/DDBJ whole genome shotgun (WGS) entry which is preliminary data.</text>
</comment>
<accession>A0AAE1Q382</accession>
<dbReference type="InterPro" id="IPR050384">
    <property type="entry name" value="Endophilin_SH3RF"/>
</dbReference>